<proteinExistence type="predicted"/>
<name>A0A7N0TU64_KALFE</name>
<accession>A0A7N0TU64</accession>
<dbReference type="Gramene" id="Kaladp0046s0073.1.v1.1">
    <property type="protein sequence ID" value="Kaladp0046s0073.1.v1.1"/>
    <property type="gene ID" value="Kaladp0046s0073.v1.1"/>
</dbReference>
<dbReference type="EnsemblPlants" id="Kaladp0046s0073.1.v1.1">
    <property type="protein sequence ID" value="Kaladp0046s0073.1.v1.1"/>
    <property type="gene ID" value="Kaladp0046s0073.v1.1"/>
</dbReference>
<protein>
    <submittedName>
        <fullName evidence="1">Uncharacterized protein</fullName>
    </submittedName>
</protein>
<evidence type="ECO:0000313" key="1">
    <source>
        <dbReference type="EnsemblPlants" id="Kaladp0046s0073.1.v1.1"/>
    </source>
</evidence>
<dbReference type="Proteomes" id="UP000594263">
    <property type="component" value="Unplaced"/>
</dbReference>
<organism evidence="1 2">
    <name type="scientific">Kalanchoe fedtschenkoi</name>
    <name type="common">Lavender scallops</name>
    <name type="synonym">South American air plant</name>
    <dbReference type="NCBI Taxonomy" id="63787"/>
    <lineage>
        <taxon>Eukaryota</taxon>
        <taxon>Viridiplantae</taxon>
        <taxon>Streptophyta</taxon>
        <taxon>Embryophyta</taxon>
        <taxon>Tracheophyta</taxon>
        <taxon>Spermatophyta</taxon>
        <taxon>Magnoliopsida</taxon>
        <taxon>eudicotyledons</taxon>
        <taxon>Gunneridae</taxon>
        <taxon>Pentapetalae</taxon>
        <taxon>Saxifragales</taxon>
        <taxon>Crassulaceae</taxon>
        <taxon>Kalanchoe</taxon>
    </lineage>
</organism>
<sequence>MATNGGRIFVTGKNLTDFYKSMAPILDPPTTASSYRHSGAERKLLNYFVIICL</sequence>
<keyword evidence="2" id="KW-1185">Reference proteome</keyword>
<reference evidence="1" key="1">
    <citation type="submission" date="2021-01" db="UniProtKB">
        <authorList>
            <consortium name="EnsemblPlants"/>
        </authorList>
    </citation>
    <scope>IDENTIFICATION</scope>
</reference>
<dbReference type="AlphaFoldDB" id="A0A7N0TU64"/>
<evidence type="ECO:0000313" key="2">
    <source>
        <dbReference type="Proteomes" id="UP000594263"/>
    </source>
</evidence>